<keyword evidence="3 6" id="KW-0812">Transmembrane</keyword>
<evidence type="ECO:0000313" key="7">
    <source>
        <dbReference type="EMBL" id="OHA42701.1"/>
    </source>
</evidence>
<reference evidence="7 8" key="1">
    <citation type="journal article" date="2016" name="Nat. Commun.">
        <title>Thousands of microbial genomes shed light on interconnected biogeochemical processes in an aquifer system.</title>
        <authorList>
            <person name="Anantharaman K."/>
            <person name="Brown C.T."/>
            <person name="Hug L.A."/>
            <person name="Sharon I."/>
            <person name="Castelle C.J."/>
            <person name="Probst A.J."/>
            <person name="Thomas B.C."/>
            <person name="Singh A."/>
            <person name="Wilkins M.J."/>
            <person name="Karaoz U."/>
            <person name="Brodie E.L."/>
            <person name="Williams K.H."/>
            <person name="Hubbard S.S."/>
            <person name="Banfield J.F."/>
        </authorList>
    </citation>
    <scope>NUCLEOTIDE SEQUENCE [LARGE SCALE GENOMIC DNA]</scope>
</reference>
<feature type="transmembrane region" description="Helical" evidence="6">
    <location>
        <begin position="212"/>
        <end position="235"/>
    </location>
</feature>
<dbReference type="InterPro" id="IPR017039">
    <property type="entry name" value="Virul_fac_BrkB"/>
</dbReference>
<sequence length="278" mass="31452">MRKYFNLLKRSYVEAKRDRIQDLSASLSYYVIFTIAPLLYIALVIGGLIYEEGEIETAVHGYLLGTVGSQSADFVRGILEQIRNLNEGVWLTLFVAVFLIFGASNFYGFLRRSFDQIQSRRVRREKPDIRLFIRKRVLSVVFLIVISMIFAVLVLVNLSLSVFRDIVLLLPFGSLSGLVVQALNFAFTFFGIFLIFSAMYRILSGFVIPWRNAAIGASVSAVLFIVVNTILGLYFKNSHIATFYGVGGSVILTLIWLYYSSQIFFFGAEVMSVSEEEI</sequence>
<evidence type="ECO:0000256" key="2">
    <source>
        <dbReference type="ARBA" id="ARBA00022475"/>
    </source>
</evidence>
<feature type="transmembrane region" description="Helical" evidence="6">
    <location>
        <begin position="178"/>
        <end position="200"/>
    </location>
</feature>
<dbReference type="PIRSF" id="PIRSF035875">
    <property type="entry name" value="RNase_BN"/>
    <property type="match status" value="1"/>
</dbReference>
<organism evidence="7 8">
    <name type="scientific">Candidatus Taylorbacteria bacterium RIFCSPLOWO2_12_FULL_43_20</name>
    <dbReference type="NCBI Taxonomy" id="1802332"/>
    <lineage>
        <taxon>Bacteria</taxon>
        <taxon>Candidatus Tayloriibacteriota</taxon>
    </lineage>
</organism>
<evidence type="ECO:0000256" key="1">
    <source>
        <dbReference type="ARBA" id="ARBA00004651"/>
    </source>
</evidence>
<dbReference type="PANTHER" id="PTHR30213">
    <property type="entry name" value="INNER MEMBRANE PROTEIN YHJD"/>
    <property type="match status" value="1"/>
</dbReference>
<comment type="caution">
    <text evidence="7">The sequence shown here is derived from an EMBL/GenBank/DDBJ whole genome shotgun (WGS) entry which is preliminary data.</text>
</comment>
<dbReference type="PANTHER" id="PTHR30213:SF1">
    <property type="entry name" value="INNER MEMBRANE PROTEIN YHJD"/>
    <property type="match status" value="1"/>
</dbReference>
<gene>
    <name evidence="7" type="ORF">A3G52_02170</name>
</gene>
<keyword evidence="5 6" id="KW-0472">Membrane</keyword>
<feature type="transmembrane region" description="Helical" evidence="6">
    <location>
        <begin position="89"/>
        <end position="110"/>
    </location>
</feature>
<feature type="transmembrane region" description="Helical" evidence="6">
    <location>
        <begin position="241"/>
        <end position="259"/>
    </location>
</feature>
<evidence type="ECO:0000256" key="6">
    <source>
        <dbReference type="SAM" id="Phobius"/>
    </source>
</evidence>
<protein>
    <submittedName>
        <fullName evidence="7">Uncharacterized protein</fullName>
    </submittedName>
</protein>
<accession>A0A1G2P555</accession>
<dbReference type="AlphaFoldDB" id="A0A1G2P555"/>
<dbReference type="EMBL" id="MHSK01000007">
    <property type="protein sequence ID" value="OHA42701.1"/>
    <property type="molecule type" value="Genomic_DNA"/>
</dbReference>
<evidence type="ECO:0000256" key="4">
    <source>
        <dbReference type="ARBA" id="ARBA00022989"/>
    </source>
</evidence>
<dbReference type="Proteomes" id="UP000177269">
    <property type="component" value="Unassembled WGS sequence"/>
</dbReference>
<feature type="transmembrane region" description="Helical" evidence="6">
    <location>
        <begin position="137"/>
        <end position="158"/>
    </location>
</feature>
<evidence type="ECO:0000256" key="3">
    <source>
        <dbReference type="ARBA" id="ARBA00022692"/>
    </source>
</evidence>
<evidence type="ECO:0000256" key="5">
    <source>
        <dbReference type="ARBA" id="ARBA00023136"/>
    </source>
</evidence>
<proteinExistence type="predicted"/>
<evidence type="ECO:0000313" key="8">
    <source>
        <dbReference type="Proteomes" id="UP000177269"/>
    </source>
</evidence>
<keyword evidence="2" id="KW-1003">Cell membrane</keyword>
<dbReference type="GO" id="GO:0005886">
    <property type="term" value="C:plasma membrane"/>
    <property type="evidence" value="ECO:0007669"/>
    <property type="project" value="UniProtKB-SubCell"/>
</dbReference>
<name>A0A1G2P555_9BACT</name>
<keyword evidence="4 6" id="KW-1133">Transmembrane helix</keyword>
<feature type="transmembrane region" description="Helical" evidence="6">
    <location>
        <begin position="27"/>
        <end position="50"/>
    </location>
</feature>
<dbReference type="Pfam" id="PF03631">
    <property type="entry name" value="Virul_fac_BrkB"/>
    <property type="match status" value="1"/>
</dbReference>
<comment type="subcellular location">
    <subcellularLocation>
        <location evidence="1">Cell membrane</location>
        <topology evidence="1">Multi-pass membrane protein</topology>
    </subcellularLocation>
</comment>